<dbReference type="Pfam" id="PF04041">
    <property type="entry name" value="Glyco_hydro_130"/>
    <property type="match status" value="1"/>
</dbReference>
<dbReference type="PANTHER" id="PTHR34106">
    <property type="entry name" value="GLYCOSIDASE"/>
    <property type="match status" value="1"/>
</dbReference>
<protein>
    <recommendedName>
        <fullName evidence="4">Glycosidase</fullName>
    </recommendedName>
</protein>
<comment type="caution">
    <text evidence="3">The sequence shown here is derived from an EMBL/GenBank/DDBJ whole genome shotgun (WGS) entry which is preliminary data.</text>
</comment>
<dbReference type="AlphaFoldDB" id="X1JSP2"/>
<sequence>PREPYERAGDVPNCIFSNGAILEPDGEVKVYYGACDTTICLATTTLDELLSACRGEL</sequence>
<evidence type="ECO:0000256" key="1">
    <source>
        <dbReference type="ARBA" id="ARBA00022676"/>
    </source>
</evidence>
<proteinExistence type="predicted"/>
<dbReference type="GO" id="GO:0016757">
    <property type="term" value="F:glycosyltransferase activity"/>
    <property type="evidence" value="ECO:0007669"/>
    <property type="project" value="UniProtKB-KW"/>
</dbReference>
<evidence type="ECO:0000256" key="2">
    <source>
        <dbReference type="ARBA" id="ARBA00022679"/>
    </source>
</evidence>
<evidence type="ECO:0000313" key="3">
    <source>
        <dbReference type="EMBL" id="GAH72828.1"/>
    </source>
</evidence>
<feature type="non-terminal residue" evidence="3">
    <location>
        <position position="1"/>
    </location>
</feature>
<dbReference type="EMBL" id="BARU01027314">
    <property type="protein sequence ID" value="GAH72828.1"/>
    <property type="molecule type" value="Genomic_DNA"/>
</dbReference>
<dbReference type="InterPro" id="IPR007184">
    <property type="entry name" value="Mannoside_phosphorylase"/>
</dbReference>
<organism evidence="3">
    <name type="scientific">marine sediment metagenome</name>
    <dbReference type="NCBI Taxonomy" id="412755"/>
    <lineage>
        <taxon>unclassified sequences</taxon>
        <taxon>metagenomes</taxon>
        <taxon>ecological metagenomes</taxon>
    </lineage>
</organism>
<dbReference type="Gene3D" id="2.115.10.20">
    <property type="entry name" value="Glycosyl hydrolase domain, family 43"/>
    <property type="match status" value="1"/>
</dbReference>
<accession>X1JSP2</accession>
<name>X1JSP2_9ZZZZ</name>
<dbReference type="PANTHER" id="PTHR34106:SF1">
    <property type="entry name" value="1,4-BETA-MANNOSYL-N-ACETYLGLUCOSAMINE PHOSPHORYLASE"/>
    <property type="match status" value="1"/>
</dbReference>
<dbReference type="InterPro" id="IPR023296">
    <property type="entry name" value="Glyco_hydro_beta-prop_sf"/>
</dbReference>
<dbReference type="SUPFAM" id="SSF75005">
    <property type="entry name" value="Arabinanase/levansucrase/invertase"/>
    <property type="match status" value="1"/>
</dbReference>
<keyword evidence="2" id="KW-0808">Transferase</keyword>
<gene>
    <name evidence="3" type="ORF">S03H2_43732</name>
</gene>
<evidence type="ECO:0008006" key="4">
    <source>
        <dbReference type="Google" id="ProtNLM"/>
    </source>
</evidence>
<reference evidence="3" key="1">
    <citation type="journal article" date="2014" name="Front. Microbiol.">
        <title>High frequency of phylogenetically diverse reductive dehalogenase-homologous genes in deep subseafloor sedimentary metagenomes.</title>
        <authorList>
            <person name="Kawai M."/>
            <person name="Futagami T."/>
            <person name="Toyoda A."/>
            <person name="Takaki Y."/>
            <person name="Nishi S."/>
            <person name="Hori S."/>
            <person name="Arai W."/>
            <person name="Tsubouchi T."/>
            <person name="Morono Y."/>
            <person name="Uchiyama I."/>
            <person name="Ito T."/>
            <person name="Fujiyama A."/>
            <person name="Inagaki F."/>
            <person name="Takami H."/>
        </authorList>
    </citation>
    <scope>NUCLEOTIDE SEQUENCE</scope>
    <source>
        <strain evidence="3">Expedition CK06-06</strain>
    </source>
</reference>
<keyword evidence="1" id="KW-0328">Glycosyltransferase</keyword>